<evidence type="ECO:0000313" key="2">
    <source>
        <dbReference type="Proteomes" id="UP000254664"/>
    </source>
</evidence>
<dbReference type="Proteomes" id="UP000254664">
    <property type="component" value="Unassembled WGS sequence"/>
</dbReference>
<accession>A0A381J7H7</accession>
<dbReference type="AlphaFoldDB" id="A0A381J7H7"/>
<keyword evidence="2" id="KW-1185">Reference proteome</keyword>
<proteinExistence type="predicted"/>
<protein>
    <submittedName>
        <fullName evidence="1">HesB-like selenoprotein</fullName>
    </submittedName>
</protein>
<dbReference type="EMBL" id="UFWZ01000001">
    <property type="protein sequence ID" value="SUY46330.1"/>
    <property type="molecule type" value="Genomic_DNA"/>
</dbReference>
<name>A0A381J7H7_9CLOT</name>
<reference evidence="1 2" key="1">
    <citation type="submission" date="2018-06" db="EMBL/GenBank/DDBJ databases">
        <authorList>
            <consortium name="Pathogen Informatics"/>
            <person name="Doyle S."/>
        </authorList>
    </citation>
    <scope>NUCLEOTIDE SEQUENCE [LARGE SCALE GENOMIC DNA]</scope>
    <source>
        <strain evidence="1 2">NCTC9836</strain>
    </source>
</reference>
<gene>
    <name evidence="1" type="ORF">NCTC9836_00708</name>
</gene>
<sequence>MGVIKISDVAYDEFKGLLDQNELPNYVIRINLAGMG</sequence>
<evidence type="ECO:0000313" key="1">
    <source>
        <dbReference type="EMBL" id="SUY46330.1"/>
    </source>
</evidence>
<organism evidence="1 2">
    <name type="scientific">Clostridium putrefaciens</name>
    <dbReference type="NCBI Taxonomy" id="99675"/>
    <lineage>
        <taxon>Bacteria</taxon>
        <taxon>Bacillati</taxon>
        <taxon>Bacillota</taxon>
        <taxon>Clostridia</taxon>
        <taxon>Eubacteriales</taxon>
        <taxon>Clostridiaceae</taxon>
        <taxon>Clostridium</taxon>
    </lineage>
</organism>